<evidence type="ECO:0000313" key="1">
    <source>
        <dbReference type="EMBL" id="MEP1061840.1"/>
    </source>
</evidence>
<proteinExistence type="predicted"/>
<dbReference type="InterPro" id="IPR013321">
    <property type="entry name" value="Arc_rbn_hlx_hlx"/>
</dbReference>
<dbReference type="RefSeq" id="WP_190448579.1">
    <property type="nucleotide sequence ID" value="NZ_JAMPLM010000045.1"/>
</dbReference>
<accession>A0ABV0KRL0</accession>
<dbReference type="Proteomes" id="UP001476950">
    <property type="component" value="Unassembled WGS sequence"/>
</dbReference>
<dbReference type="EMBL" id="JAMPLM010000045">
    <property type="protein sequence ID" value="MEP1061840.1"/>
    <property type="molecule type" value="Genomic_DNA"/>
</dbReference>
<evidence type="ECO:0000313" key="2">
    <source>
        <dbReference type="Proteomes" id="UP001476950"/>
    </source>
</evidence>
<name>A0ABV0KRL0_9CYAN</name>
<comment type="caution">
    <text evidence="1">The sequence shown here is derived from an EMBL/GenBank/DDBJ whole genome shotgun (WGS) entry which is preliminary data.</text>
</comment>
<gene>
    <name evidence="1" type="ORF">NDI38_26055</name>
</gene>
<organism evidence="1 2">
    <name type="scientific">Stenomitos frigidus AS-A4</name>
    <dbReference type="NCBI Taxonomy" id="2933935"/>
    <lineage>
        <taxon>Bacteria</taxon>
        <taxon>Bacillati</taxon>
        <taxon>Cyanobacteriota</taxon>
        <taxon>Cyanophyceae</taxon>
        <taxon>Leptolyngbyales</taxon>
        <taxon>Leptolyngbyaceae</taxon>
        <taxon>Stenomitos</taxon>
    </lineage>
</organism>
<dbReference type="Gene3D" id="1.10.1220.10">
    <property type="entry name" value="Met repressor-like"/>
    <property type="match status" value="1"/>
</dbReference>
<keyword evidence="2" id="KW-1185">Reference proteome</keyword>
<reference evidence="1 2" key="1">
    <citation type="submission" date="2022-04" db="EMBL/GenBank/DDBJ databases">
        <title>Positive selection, recombination, and allopatry shape intraspecific diversity of widespread and dominant cyanobacteria.</title>
        <authorList>
            <person name="Wei J."/>
            <person name="Shu W."/>
            <person name="Hu C."/>
        </authorList>
    </citation>
    <scope>NUCLEOTIDE SEQUENCE [LARGE SCALE GENOMIC DNA]</scope>
    <source>
        <strain evidence="1 2">AS-A4</strain>
    </source>
</reference>
<sequence>MSEGLESMAGGKRDDPKYAQVSGFIPKELALQFKATCMLQETTLSEALENAVRLWLAQIQAATPEES</sequence>
<protein>
    <recommendedName>
        <fullName evidence="3">CopG family transcriptional regulator</fullName>
    </recommendedName>
</protein>
<dbReference type="SUPFAM" id="SSF47598">
    <property type="entry name" value="Ribbon-helix-helix"/>
    <property type="match status" value="1"/>
</dbReference>
<dbReference type="InterPro" id="IPR010985">
    <property type="entry name" value="Ribbon_hlx_hlx"/>
</dbReference>
<evidence type="ECO:0008006" key="3">
    <source>
        <dbReference type="Google" id="ProtNLM"/>
    </source>
</evidence>